<keyword evidence="4" id="KW-0472">Membrane</keyword>
<reference evidence="7 8" key="1">
    <citation type="submission" date="2018-09" db="EMBL/GenBank/DDBJ databases">
        <authorList>
            <person name="Zhu H."/>
        </authorList>
    </citation>
    <scope>NUCLEOTIDE SEQUENCE [LARGE SCALE GENOMIC DNA]</scope>
    <source>
        <strain evidence="7 8">K2W22B-5</strain>
    </source>
</reference>
<dbReference type="InterPro" id="IPR004089">
    <property type="entry name" value="MCPsignal_dom"/>
</dbReference>
<name>A0A418VRY8_9PROT</name>
<dbReference type="InterPro" id="IPR038188">
    <property type="entry name" value="TorS_sensor_sf"/>
</dbReference>
<keyword evidence="4" id="KW-0812">Transmembrane</keyword>
<dbReference type="GO" id="GO:0007165">
    <property type="term" value="P:signal transduction"/>
    <property type="evidence" value="ECO:0007669"/>
    <property type="project" value="UniProtKB-KW"/>
</dbReference>
<dbReference type="SMART" id="SM00283">
    <property type="entry name" value="MA"/>
    <property type="match status" value="1"/>
</dbReference>
<dbReference type="Pfam" id="PF00015">
    <property type="entry name" value="MCPsignal"/>
    <property type="match status" value="1"/>
</dbReference>
<protein>
    <submittedName>
        <fullName evidence="7">Methyl-accepting chemotaxis protein</fullName>
    </submittedName>
</protein>
<evidence type="ECO:0000256" key="4">
    <source>
        <dbReference type="SAM" id="Phobius"/>
    </source>
</evidence>
<organism evidence="7 8">
    <name type="scientific">Azospirillum cavernae</name>
    <dbReference type="NCBI Taxonomy" id="2320860"/>
    <lineage>
        <taxon>Bacteria</taxon>
        <taxon>Pseudomonadati</taxon>
        <taxon>Pseudomonadota</taxon>
        <taxon>Alphaproteobacteria</taxon>
        <taxon>Rhodospirillales</taxon>
        <taxon>Azospirillaceae</taxon>
        <taxon>Azospirillum</taxon>
    </lineage>
</organism>
<dbReference type="Proteomes" id="UP000283458">
    <property type="component" value="Unassembled WGS sequence"/>
</dbReference>
<dbReference type="SMART" id="SM00304">
    <property type="entry name" value="HAMP"/>
    <property type="match status" value="1"/>
</dbReference>
<evidence type="ECO:0000259" key="6">
    <source>
        <dbReference type="PROSITE" id="PS50885"/>
    </source>
</evidence>
<dbReference type="OrthoDB" id="8476854at2"/>
<evidence type="ECO:0000313" key="8">
    <source>
        <dbReference type="Proteomes" id="UP000283458"/>
    </source>
</evidence>
<dbReference type="InterPro" id="IPR003660">
    <property type="entry name" value="HAMP_dom"/>
</dbReference>
<evidence type="ECO:0000259" key="5">
    <source>
        <dbReference type="PROSITE" id="PS50111"/>
    </source>
</evidence>
<dbReference type="PROSITE" id="PS50111">
    <property type="entry name" value="CHEMOTAXIS_TRANSDUC_2"/>
    <property type="match status" value="1"/>
</dbReference>
<gene>
    <name evidence="7" type="ORF">D3877_20715</name>
</gene>
<proteinExistence type="inferred from homology"/>
<dbReference type="PANTHER" id="PTHR32089">
    <property type="entry name" value="METHYL-ACCEPTING CHEMOTAXIS PROTEIN MCPB"/>
    <property type="match status" value="1"/>
</dbReference>
<dbReference type="Pfam" id="PF00672">
    <property type="entry name" value="HAMP"/>
    <property type="match status" value="1"/>
</dbReference>
<evidence type="ECO:0000313" key="7">
    <source>
        <dbReference type="EMBL" id="RJF79238.1"/>
    </source>
</evidence>
<dbReference type="EMBL" id="QYUL01000003">
    <property type="protein sequence ID" value="RJF79238.1"/>
    <property type="molecule type" value="Genomic_DNA"/>
</dbReference>
<dbReference type="PROSITE" id="PS50885">
    <property type="entry name" value="HAMP"/>
    <property type="match status" value="1"/>
</dbReference>
<evidence type="ECO:0000256" key="1">
    <source>
        <dbReference type="ARBA" id="ARBA00023224"/>
    </source>
</evidence>
<sequence>MTAASVAAPQRPTATGLRMGIQGRLFLAFGGVAVLAAFASGMAWWSFGVMGQSMTQIGRHGVPSIVQSLSLAKESTAIAANAPSVANAKTPAELSERLGGLTQRLDGLKERISALQAAAGPSGGADLSAVAGLGQRMAANIEKLGKLTGDRLAIEGKLSDLVSEAVMSHEDFTDLVAPLLEVSTLSVKNVVSDLATAQGGDSVATLAKRLAGEELPIITALMGVQANGNLAYGMIAAASSVPSGPTLGSIRSKFDWALLRVNNAIDSVPKDSQDRPALVKARDGLAVFGSGPTSVFRIRNEQTSVLTDMESTLTETLNLASELSQTIERVVASQQALVEEDVGASEDGVSHAIAVQAATTAVVLLSSALIAWFYVRNRLTQRLLRVIAAMRAVAAGDLTIDASVGGRDEIADMAETVGIFRAKSFEIQDLHARQEGIQKRAEEERARTVTAITSSIEASVKGATTTIAATSAEMRSASEGMSATAERTSEQMAAVREAVAETAMNVQTVASTATQLSASIAEITRQVSDSSQIARGAVDEARHTSELMNALAVAAQKIGDVVGMINAIAGQTNLLALNATIEAARAGEAGRGFAVVAEEVRNLASQTAKATEDIAQQVASVRTTTQGAVSAIDVIGRTIGKIDEITAIVASAVEEQVAATNEIARSINHASGAVQSISETVAVVGDAVNQTGNAAAKVLNATRALSQQSSDLSQDVDQLLTRIRAA</sequence>
<dbReference type="RefSeq" id="WP_119832694.1">
    <property type="nucleotide sequence ID" value="NZ_QYUL01000003.1"/>
</dbReference>
<keyword evidence="4" id="KW-1133">Transmembrane helix</keyword>
<feature type="transmembrane region" description="Helical" evidence="4">
    <location>
        <begin position="25"/>
        <end position="47"/>
    </location>
</feature>
<comment type="caution">
    <text evidence="7">The sequence shown here is derived from an EMBL/GenBank/DDBJ whole genome shotgun (WGS) entry which is preliminary data.</text>
</comment>
<dbReference type="GO" id="GO:0016020">
    <property type="term" value="C:membrane"/>
    <property type="evidence" value="ECO:0007669"/>
    <property type="project" value="InterPro"/>
</dbReference>
<feature type="transmembrane region" description="Helical" evidence="4">
    <location>
        <begin position="353"/>
        <end position="375"/>
    </location>
</feature>
<feature type="domain" description="Methyl-accepting transducer" evidence="5">
    <location>
        <begin position="470"/>
        <end position="692"/>
    </location>
</feature>
<dbReference type="CDD" id="cd06225">
    <property type="entry name" value="HAMP"/>
    <property type="match status" value="1"/>
</dbReference>
<dbReference type="Gene3D" id="1.20.58.920">
    <property type="match status" value="1"/>
</dbReference>
<dbReference type="AlphaFoldDB" id="A0A418VRY8"/>
<dbReference type="SUPFAM" id="SSF58104">
    <property type="entry name" value="Methyl-accepting chemotaxis protein (MCP) signaling domain"/>
    <property type="match status" value="1"/>
</dbReference>
<keyword evidence="8" id="KW-1185">Reference proteome</keyword>
<dbReference type="Pfam" id="PF21689">
    <property type="entry name" value="TorS_sensor_domain"/>
    <property type="match status" value="1"/>
</dbReference>
<dbReference type="PANTHER" id="PTHR32089:SF112">
    <property type="entry name" value="LYSOZYME-LIKE PROTEIN-RELATED"/>
    <property type="match status" value="1"/>
</dbReference>
<accession>A0A418VRY8</accession>
<keyword evidence="1 3" id="KW-0807">Transducer</keyword>
<evidence type="ECO:0000256" key="2">
    <source>
        <dbReference type="ARBA" id="ARBA00029447"/>
    </source>
</evidence>
<dbReference type="Gene3D" id="1.10.287.950">
    <property type="entry name" value="Methyl-accepting chemotaxis protein"/>
    <property type="match status" value="1"/>
</dbReference>
<comment type="similarity">
    <text evidence="2">Belongs to the methyl-accepting chemotaxis (MCP) protein family.</text>
</comment>
<evidence type="ECO:0000256" key="3">
    <source>
        <dbReference type="PROSITE-ProRule" id="PRU00284"/>
    </source>
</evidence>
<feature type="domain" description="HAMP" evidence="6">
    <location>
        <begin position="377"/>
        <end position="429"/>
    </location>
</feature>